<organism evidence="1 2">
    <name type="scientific">Corticibacter populi</name>
    <dbReference type="NCBI Taxonomy" id="1550736"/>
    <lineage>
        <taxon>Bacteria</taxon>
        <taxon>Pseudomonadati</taxon>
        <taxon>Pseudomonadota</taxon>
        <taxon>Betaproteobacteria</taxon>
        <taxon>Burkholderiales</taxon>
        <taxon>Comamonadaceae</taxon>
        <taxon>Corticibacter</taxon>
    </lineage>
</organism>
<keyword evidence="2" id="KW-1185">Reference proteome</keyword>
<proteinExistence type="predicted"/>
<evidence type="ECO:0000313" key="1">
    <source>
        <dbReference type="EMBL" id="RMX08166.1"/>
    </source>
</evidence>
<dbReference type="EMBL" id="RDQO01000001">
    <property type="protein sequence ID" value="RMX08166.1"/>
    <property type="molecule type" value="Genomic_DNA"/>
</dbReference>
<gene>
    <name evidence="1" type="ORF">D8I35_03355</name>
</gene>
<sequence>MKKSKPLAAFNSPFELGIRMVYLLNSLQPTGADLQKLVLLDYAIVYSDDLDGPPSLHTPVPYRGSEYMSRRDLIAQSLHLMSTRGLVAVSMDETGITYFAGNAARSMVGALTSPYLRELESRCRWAAATFSTLSSRDMTERFAQQGHLWGAEFEGAIARGQQWQ</sequence>
<dbReference type="OrthoDB" id="8662245at2"/>
<dbReference type="Pfam" id="PF20288">
    <property type="entry name" value="MC2"/>
    <property type="match status" value="1"/>
</dbReference>
<name>A0A3M6QYR8_9BURK</name>
<protein>
    <submittedName>
        <fullName evidence="1">Threonine transporter RhtB</fullName>
    </submittedName>
</protein>
<comment type="caution">
    <text evidence="1">The sequence shown here is derived from an EMBL/GenBank/DDBJ whole genome shotgun (WGS) entry which is preliminary data.</text>
</comment>
<reference evidence="1 2" key="1">
    <citation type="submission" date="2018-10" db="EMBL/GenBank/DDBJ databases">
        <title>Draft genome of Cortibacter populi DSM10536.</title>
        <authorList>
            <person name="Bernier A.-M."/>
            <person name="Bernard K."/>
        </authorList>
    </citation>
    <scope>NUCLEOTIDE SEQUENCE [LARGE SCALE GENOMIC DNA]</scope>
    <source>
        <strain evidence="1 2">DSM 105136</strain>
    </source>
</reference>
<dbReference type="Proteomes" id="UP000278006">
    <property type="component" value="Unassembled WGS sequence"/>
</dbReference>
<evidence type="ECO:0000313" key="2">
    <source>
        <dbReference type="Proteomes" id="UP000278006"/>
    </source>
</evidence>
<dbReference type="RefSeq" id="WP_122226289.1">
    <property type="nucleotide sequence ID" value="NZ_RDQO01000001.1"/>
</dbReference>
<dbReference type="InterPro" id="IPR046904">
    <property type="entry name" value="ABC-3C_MC2"/>
</dbReference>
<dbReference type="AlphaFoldDB" id="A0A3M6QYR8"/>
<accession>A0A3M6QYR8</accession>